<dbReference type="EMBL" id="CDMN01000012">
    <property type="protein sequence ID" value="CRF43806.1"/>
    <property type="molecule type" value="Genomic_DNA"/>
</dbReference>
<dbReference type="EMBL" id="CDMH01000039">
    <property type="protein sequence ID" value="CRF42702.1"/>
    <property type="molecule type" value="Genomic_DNA"/>
</dbReference>
<name>A0A0K2X876_9HELI</name>
<accession>A0A0K2X876</accession>
<organism evidence="2 6">
    <name type="scientific">Helicobacter ailurogastricus</name>
    <dbReference type="NCBI Taxonomy" id="1578720"/>
    <lineage>
        <taxon>Bacteria</taxon>
        <taxon>Pseudomonadati</taxon>
        <taxon>Campylobacterota</taxon>
        <taxon>Epsilonproteobacteria</taxon>
        <taxon>Campylobacterales</taxon>
        <taxon>Helicobacteraceae</taxon>
        <taxon>Helicobacter</taxon>
    </lineage>
</organism>
<dbReference type="GeneID" id="82131852"/>
<sequence>MRLLFLLAIVVGLFLWLRPKMKTPPPKNDSNAELDMLECAHCKTYVTSQEAIHSQGCVYCSKACLKESAC</sequence>
<dbReference type="InterPro" id="IPR049708">
    <property type="entry name" value="PP0621-like"/>
</dbReference>
<gene>
    <name evidence="1" type="ORF">HAL011_03240</name>
    <name evidence="2" type="ORF">HAL013_08990</name>
    <name evidence="3" type="ORF">HAL09_03590</name>
</gene>
<evidence type="ECO:0000313" key="5">
    <source>
        <dbReference type="Proteomes" id="UP000041394"/>
    </source>
</evidence>
<proteinExistence type="predicted"/>
<evidence type="ECO:0000313" key="6">
    <source>
        <dbReference type="Proteomes" id="UP000045175"/>
    </source>
</evidence>
<evidence type="ECO:0008006" key="7">
    <source>
        <dbReference type="Google" id="ProtNLM"/>
    </source>
</evidence>
<dbReference type="Proteomes" id="UP000041394">
    <property type="component" value="Unassembled WGS sequence"/>
</dbReference>
<dbReference type="EMBL" id="CDML01000010">
    <property type="protein sequence ID" value="CRF40562.1"/>
    <property type="molecule type" value="Genomic_DNA"/>
</dbReference>
<keyword evidence="4" id="KW-1185">Reference proteome</keyword>
<dbReference type="NCBIfam" id="NF041023">
    <property type="entry name" value="PP0621_fam"/>
    <property type="match status" value="1"/>
</dbReference>
<evidence type="ECO:0000313" key="3">
    <source>
        <dbReference type="EMBL" id="CRF43806.1"/>
    </source>
</evidence>
<dbReference type="OrthoDB" id="5356091at2"/>
<evidence type="ECO:0000313" key="2">
    <source>
        <dbReference type="EMBL" id="CRF42702.1"/>
    </source>
</evidence>
<reference evidence="4" key="2">
    <citation type="submission" date="2014-12" db="EMBL/GenBank/DDBJ databases">
        <authorList>
            <person name="Smet A."/>
        </authorList>
    </citation>
    <scope>NUCLEOTIDE SEQUENCE [LARGE SCALE GENOMIC DNA]</scope>
</reference>
<reference evidence="2" key="1">
    <citation type="submission" date="2014-12" db="EMBL/GenBank/DDBJ databases">
        <title>Whole genome sequences of four Staphylococcus schleiferi canine isolates.</title>
        <authorList>
            <person name="Misic A.M."/>
            <person name="Cain C."/>
            <person name="Morris D.O."/>
            <person name="Rankin S."/>
            <person name="Beiting D."/>
        </authorList>
    </citation>
    <scope>NUCLEOTIDE SEQUENCE</scope>
    <source>
        <strain evidence="1">ASB11</strain>
        <strain evidence="2">ASB13</strain>
        <strain evidence="3">ASB9</strain>
    </source>
</reference>
<evidence type="ECO:0000313" key="4">
    <source>
        <dbReference type="Proteomes" id="UP000038622"/>
    </source>
</evidence>
<dbReference type="Gene3D" id="2.30.170.10">
    <property type="match status" value="1"/>
</dbReference>
<reference evidence="5 6" key="3">
    <citation type="submission" date="2014-12" db="EMBL/GenBank/DDBJ databases">
        <authorList>
            <person name="Jaenicke S."/>
        </authorList>
    </citation>
    <scope>NUCLEOTIDE SEQUENCE [LARGE SCALE GENOMIC DNA]</scope>
</reference>
<evidence type="ECO:0000313" key="1">
    <source>
        <dbReference type="EMBL" id="CRF40562.1"/>
    </source>
</evidence>
<dbReference type="AlphaFoldDB" id="A0A0K2X876"/>
<protein>
    <recommendedName>
        <fullName evidence="7">Prokaryotic metallothionein family protein</fullName>
    </recommendedName>
</protein>
<dbReference type="Proteomes" id="UP000038622">
    <property type="component" value="Unassembled WGS sequence"/>
</dbReference>
<dbReference type="RefSeq" id="WP_053827917.1">
    <property type="nucleotide sequence ID" value="NZ_BSCV01000018.1"/>
</dbReference>
<dbReference type="Proteomes" id="UP000045175">
    <property type="component" value="Unassembled WGS sequence"/>
</dbReference>
<dbReference type="STRING" id="1578720.HAL011_03240"/>